<name>A0A562NY64_9HYPH</name>
<dbReference type="EMBL" id="VLKT01000015">
    <property type="protein sequence ID" value="TWI36676.1"/>
    <property type="molecule type" value="Genomic_DNA"/>
</dbReference>
<dbReference type="OrthoDB" id="8099823at2"/>
<keyword evidence="2" id="KW-1185">Reference proteome</keyword>
<dbReference type="AlphaFoldDB" id="A0A562NY64"/>
<gene>
    <name evidence="1" type="ORF">IQ26_02815</name>
</gene>
<evidence type="ECO:0000313" key="2">
    <source>
        <dbReference type="Proteomes" id="UP000317122"/>
    </source>
</evidence>
<protein>
    <submittedName>
        <fullName evidence="1">Uncharacterized protein DUF768</fullName>
    </submittedName>
</protein>
<organism evidence="1 2">
    <name type="scientific">Mesorhizobium tianshanense</name>
    <dbReference type="NCBI Taxonomy" id="39844"/>
    <lineage>
        <taxon>Bacteria</taxon>
        <taxon>Pseudomonadati</taxon>
        <taxon>Pseudomonadota</taxon>
        <taxon>Alphaproteobacteria</taxon>
        <taxon>Hyphomicrobiales</taxon>
        <taxon>Phyllobacteriaceae</taxon>
        <taxon>Mesorhizobium</taxon>
    </lineage>
</organism>
<dbReference type="RefSeq" id="WP_145718124.1">
    <property type="nucleotide sequence ID" value="NZ_BSPF01000076.1"/>
</dbReference>
<dbReference type="Proteomes" id="UP000317122">
    <property type="component" value="Unassembled WGS sequence"/>
</dbReference>
<evidence type="ECO:0000313" key="1">
    <source>
        <dbReference type="EMBL" id="TWI36676.1"/>
    </source>
</evidence>
<accession>A0A562NY64</accession>
<proteinExistence type="predicted"/>
<reference evidence="1 2" key="1">
    <citation type="journal article" date="2015" name="Stand. Genomic Sci.">
        <title>Genomic Encyclopedia of Bacterial and Archaeal Type Strains, Phase III: the genomes of soil and plant-associated and newly described type strains.</title>
        <authorList>
            <person name="Whitman W.B."/>
            <person name="Woyke T."/>
            <person name="Klenk H.P."/>
            <person name="Zhou Y."/>
            <person name="Lilburn T.G."/>
            <person name="Beck B.J."/>
            <person name="De Vos P."/>
            <person name="Vandamme P."/>
            <person name="Eisen J.A."/>
            <person name="Garrity G."/>
            <person name="Hugenholtz P."/>
            <person name="Kyrpides N.C."/>
        </authorList>
    </citation>
    <scope>NUCLEOTIDE SEQUENCE [LARGE SCALE GENOMIC DNA]</scope>
    <source>
        <strain evidence="1 2">CGMCC 1.2546</strain>
    </source>
</reference>
<comment type="caution">
    <text evidence="1">The sequence shown here is derived from an EMBL/GenBank/DDBJ whole genome shotgun (WGS) entry which is preliminary data.</text>
</comment>
<sequence>MLFILPIRTVYADIQILPISNVGDETELAQLHYRAMCTRGADFSYRWISTPEGPVKDPMLAAMDLADETGAADAEGIAIGEIGEEIGRVREVIIHALCRPDRGRAGVP</sequence>